<organism evidence="1 2">
    <name type="scientific">Panagrolaimus davidi</name>
    <dbReference type="NCBI Taxonomy" id="227884"/>
    <lineage>
        <taxon>Eukaryota</taxon>
        <taxon>Metazoa</taxon>
        <taxon>Ecdysozoa</taxon>
        <taxon>Nematoda</taxon>
        <taxon>Chromadorea</taxon>
        <taxon>Rhabditida</taxon>
        <taxon>Tylenchina</taxon>
        <taxon>Panagrolaimomorpha</taxon>
        <taxon>Panagrolaimoidea</taxon>
        <taxon>Panagrolaimidae</taxon>
        <taxon>Panagrolaimus</taxon>
    </lineage>
</organism>
<dbReference type="WBParaSite" id="PDA_v2.g3329.t1">
    <property type="protein sequence ID" value="PDA_v2.g3329.t1"/>
    <property type="gene ID" value="PDA_v2.g3329"/>
</dbReference>
<sequence length="125" mass="14989">MEKYCLRYTYRRREKNPRYAIDIWNVYETTMNGEPRTNNQAELWHGHLKDTVRIQYPPFYTIVKELQKQHANSNVLRNQLMTGMVFKKKKIHADKDERVLNVVRNFNIETVLDFLKNVNVAASTE</sequence>
<evidence type="ECO:0000313" key="1">
    <source>
        <dbReference type="Proteomes" id="UP000887578"/>
    </source>
</evidence>
<evidence type="ECO:0000313" key="2">
    <source>
        <dbReference type="WBParaSite" id="PDA_v2.g3329.t1"/>
    </source>
</evidence>
<keyword evidence="1" id="KW-1185">Reference proteome</keyword>
<name>A0A914QJH1_9BILA</name>
<dbReference type="AlphaFoldDB" id="A0A914QJH1"/>
<dbReference type="Proteomes" id="UP000887578">
    <property type="component" value="Unplaced"/>
</dbReference>
<reference evidence="2" key="1">
    <citation type="submission" date="2022-11" db="UniProtKB">
        <authorList>
            <consortium name="WormBaseParasite"/>
        </authorList>
    </citation>
    <scope>IDENTIFICATION</scope>
</reference>
<proteinExistence type="predicted"/>
<protein>
    <submittedName>
        <fullName evidence="2">Uncharacterized protein</fullName>
    </submittedName>
</protein>
<accession>A0A914QJH1</accession>